<dbReference type="EMBL" id="JAPQKT010000002">
    <property type="protein sequence ID" value="KAJ5240698.1"/>
    <property type="molecule type" value="Genomic_DNA"/>
</dbReference>
<dbReference type="GeneID" id="81380376"/>
<feature type="compositionally biased region" description="Basic and acidic residues" evidence="1">
    <location>
        <begin position="13"/>
        <end position="28"/>
    </location>
</feature>
<dbReference type="OrthoDB" id="1028014at2759"/>
<reference evidence="2" key="1">
    <citation type="submission" date="2022-11" db="EMBL/GenBank/DDBJ databases">
        <authorList>
            <person name="Petersen C."/>
        </authorList>
    </citation>
    <scope>NUCLEOTIDE SEQUENCE</scope>
    <source>
        <strain evidence="2">IBT 23319</strain>
    </source>
</reference>
<dbReference type="Proteomes" id="UP001147733">
    <property type="component" value="Unassembled WGS sequence"/>
</dbReference>
<keyword evidence="3" id="KW-1185">Reference proteome</keyword>
<evidence type="ECO:0000256" key="1">
    <source>
        <dbReference type="SAM" id="MobiDB-lite"/>
    </source>
</evidence>
<evidence type="ECO:0000313" key="2">
    <source>
        <dbReference type="EMBL" id="KAJ5240698.1"/>
    </source>
</evidence>
<feature type="region of interest" description="Disordered" evidence="1">
    <location>
        <begin position="1"/>
        <end position="48"/>
    </location>
</feature>
<organism evidence="2 3">
    <name type="scientific">Penicillium citrinum</name>
    <dbReference type="NCBI Taxonomy" id="5077"/>
    <lineage>
        <taxon>Eukaryota</taxon>
        <taxon>Fungi</taxon>
        <taxon>Dikarya</taxon>
        <taxon>Ascomycota</taxon>
        <taxon>Pezizomycotina</taxon>
        <taxon>Eurotiomycetes</taxon>
        <taxon>Eurotiomycetidae</taxon>
        <taxon>Eurotiales</taxon>
        <taxon>Aspergillaceae</taxon>
        <taxon>Penicillium</taxon>
    </lineage>
</organism>
<feature type="compositionally biased region" description="Basic residues" evidence="1">
    <location>
        <begin position="36"/>
        <end position="48"/>
    </location>
</feature>
<proteinExistence type="predicted"/>
<name>A0A9W9TU23_PENCI</name>
<dbReference type="RefSeq" id="XP_056503703.1">
    <property type="nucleotide sequence ID" value="XM_056641209.1"/>
</dbReference>
<gene>
    <name evidence="2" type="ORF">N7469_002289</name>
</gene>
<comment type="caution">
    <text evidence="2">The sequence shown here is derived from an EMBL/GenBank/DDBJ whole genome shotgun (WGS) entry which is preliminary data.</text>
</comment>
<sequence length="390" mass="44414">MMMSTNHSVLDGSHIKNEEKASTKRERSTVQSPGPKKAKKKPTKMIHQHMKNDFDQKHREASEPTVKFEETLLFPEEHEKKSLRDKIPVTDVPKYLGEDIKSFKTLEKGLIYFFYRSRVDVLGARGINDVARSFIVLRPTPGEPGSIQSDTSTELGTKFRLLVVPKKVFPTSGRVKEMAFVEKAGITLKELEKDLIAGAEYKTQTYGSRVMPDATLFAKGIYTITSAQRNSYLSYILTNPETLGPVQQDFGLRARGSWLVQSKNPQLSSPSSVSLPKGPNYPERFREIFGFYRWVPLKPELIEYANAQILLVGRSRKETSSIVPEGRHVDRMRADQELDEMARVNNERENNLRGNYLQSLNCEVLRIDPVYGDLGLRVLHVPKISTVWDR</sequence>
<dbReference type="PANTHER" id="PTHR34776:SF1">
    <property type="entry name" value="F17F16.3 PROTEIN"/>
    <property type="match status" value="1"/>
</dbReference>
<accession>A0A9W9TU23</accession>
<protein>
    <submittedName>
        <fullName evidence="2">BTB domain transcription factor</fullName>
    </submittedName>
</protein>
<dbReference type="PANTHER" id="PTHR34776">
    <property type="entry name" value="F17F16.3 PROTEIN"/>
    <property type="match status" value="1"/>
</dbReference>
<reference evidence="2" key="2">
    <citation type="journal article" date="2023" name="IMA Fungus">
        <title>Comparative genomic study of the Penicillium genus elucidates a diverse pangenome and 15 lateral gene transfer events.</title>
        <authorList>
            <person name="Petersen C."/>
            <person name="Sorensen T."/>
            <person name="Nielsen M.R."/>
            <person name="Sondergaard T.E."/>
            <person name="Sorensen J.L."/>
            <person name="Fitzpatrick D.A."/>
            <person name="Frisvad J.C."/>
            <person name="Nielsen K.L."/>
        </authorList>
    </citation>
    <scope>NUCLEOTIDE SEQUENCE</scope>
    <source>
        <strain evidence="2">IBT 23319</strain>
    </source>
</reference>
<dbReference type="AlphaFoldDB" id="A0A9W9TU23"/>
<evidence type="ECO:0000313" key="3">
    <source>
        <dbReference type="Proteomes" id="UP001147733"/>
    </source>
</evidence>